<dbReference type="Proteomes" id="UP000199656">
    <property type="component" value="Unassembled WGS sequence"/>
</dbReference>
<reference evidence="2" key="1">
    <citation type="submission" date="2016-10" db="EMBL/GenBank/DDBJ databases">
        <authorList>
            <person name="Varghese N."/>
            <person name="Submissions S."/>
        </authorList>
    </citation>
    <scope>NUCLEOTIDE SEQUENCE [LARGE SCALE GENOMIC DNA]</scope>
    <source>
        <strain evidence="2">DSM 23920</strain>
    </source>
</reference>
<dbReference type="AlphaFoldDB" id="A0A1H4CCX4"/>
<dbReference type="STRING" id="408074.SAMN05660909_02554"/>
<evidence type="ECO:0000313" key="2">
    <source>
        <dbReference type="Proteomes" id="UP000199656"/>
    </source>
</evidence>
<protein>
    <submittedName>
        <fullName evidence="1">Uncharacterized protein</fullName>
    </submittedName>
</protein>
<keyword evidence="2" id="KW-1185">Reference proteome</keyword>
<proteinExistence type="predicted"/>
<name>A0A1H4CCX4_9BACT</name>
<accession>A0A1H4CCX4</accession>
<gene>
    <name evidence="1" type="ORF">SAMN05660909_02554</name>
</gene>
<evidence type="ECO:0000313" key="1">
    <source>
        <dbReference type="EMBL" id="SEA58214.1"/>
    </source>
</evidence>
<dbReference type="EMBL" id="FNRL01000010">
    <property type="protein sequence ID" value="SEA58214.1"/>
    <property type="molecule type" value="Genomic_DNA"/>
</dbReference>
<sequence>MVPVFADNNEQKTVSGNNSRFIISAGEYQDNFEKKHRFNGHYKTNIIHALAAETGYIVKLKNVKCVYGS</sequence>
<organism evidence="1 2">
    <name type="scientific">Chitinophaga terrae</name>
    <name type="common">ex Kim and Jung 2007</name>
    <dbReference type="NCBI Taxonomy" id="408074"/>
    <lineage>
        <taxon>Bacteria</taxon>
        <taxon>Pseudomonadati</taxon>
        <taxon>Bacteroidota</taxon>
        <taxon>Chitinophagia</taxon>
        <taxon>Chitinophagales</taxon>
        <taxon>Chitinophagaceae</taxon>
        <taxon>Chitinophaga</taxon>
    </lineage>
</organism>